<dbReference type="PANTHER" id="PTHR43031">
    <property type="entry name" value="FAD-DEPENDENT OXIDOREDUCTASE"/>
    <property type="match status" value="1"/>
</dbReference>
<dbReference type="InterPro" id="IPR001763">
    <property type="entry name" value="Rhodanese-like_dom"/>
</dbReference>
<evidence type="ECO:0000259" key="1">
    <source>
        <dbReference type="PROSITE" id="PS50206"/>
    </source>
</evidence>
<dbReference type="CDD" id="cd00158">
    <property type="entry name" value="RHOD"/>
    <property type="match status" value="1"/>
</dbReference>
<dbReference type="InterPro" id="IPR050229">
    <property type="entry name" value="GlpE_sulfurtransferase"/>
</dbReference>
<sequence length="100" mass="12224">MQIYRKTTQQMMADTRDKLILDLRKNREFRLGTIPGAVHIYWEDLQNQMQELPKDKPIYMMCYTGETSDEFAQWMQEHGWEAYSIEDGYRGFYRWQITQE</sequence>
<gene>
    <name evidence="2" type="ORF">KQI75_00835</name>
</gene>
<proteinExistence type="predicted"/>
<dbReference type="Pfam" id="PF00581">
    <property type="entry name" value="Rhodanese"/>
    <property type="match status" value="1"/>
</dbReference>
<comment type="caution">
    <text evidence="2">The sequence shown here is derived from an EMBL/GenBank/DDBJ whole genome shotgun (WGS) entry which is preliminary data.</text>
</comment>
<reference evidence="2 3" key="1">
    <citation type="submission" date="2021-06" db="EMBL/GenBank/DDBJ databases">
        <authorList>
            <person name="Sun Q."/>
            <person name="Li D."/>
        </authorList>
    </citation>
    <scope>NUCLEOTIDE SEQUENCE [LARGE SCALE GENOMIC DNA]</scope>
    <source>
        <strain evidence="2 3">MSJd-7</strain>
    </source>
</reference>
<evidence type="ECO:0000313" key="3">
    <source>
        <dbReference type="Proteomes" id="UP000783588"/>
    </source>
</evidence>
<feature type="domain" description="Rhodanese" evidence="1">
    <location>
        <begin position="14"/>
        <end position="98"/>
    </location>
</feature>
<organism evidence="2 3">
    <name type="scientific">Butyricicoccus intestinisimiae</name>
    <dbReference type="NCBI Taxonomy" id="2841509"/>
    <lineage>
        <taxon>Bacteria</taxon>
        <taxon>Bacillati</taxon>
        <taxon>Bacillota</taxon>
        <taxon>Clostridia</taxon>
        <taxon>Eubacteriales</taxon>
        <taxon>Butyricicoccaceae</taxon>
        <taxon>Butyricicoccus</taxon>
    </lineage>
</organism>
<dbReference type="EMBL" id="JAHLQI010000001">
    <property type="protein sequence ID" value="MBU5489182.1"/>
    <property type="molecule type" value="Genomic_DNA"/>
</dbReference>
<accession>A0ABS6ENA7</accession>
<dbReference type="PANTHER" id="PTHR43031:SF16">
    <property type="entry name" value="OXIDOREDUCTASE"/>
    <property type="match status" value="1"/>
</dbReference>
<dbReference type="SMART" id="SM00450">
    <property type="entry name" value="RHOD"/>
    <property type="match status" value="1"/>
</dbReference>
<dbReference type="Proteomes" id="UP000783588">
    <property type="component" value="Unassembled WGS sequence"/>
</dbReference>
<dbReference type="RefSeq" id="WP_216468794.1">
    <property type="nucleotide sequence ID" value="NZ_JAHLQI010000001.1"/>
</dbReference>
<dbReference type="PROSITE" id="PS50206">
    <property type="entry name" value="RHODANESE_3"/>
    <property type="match status" value="1"/>
</dbReference>
<protein>
    <submittedName>
        <fullName evidence="2">Rhodanese-like domain-containing protein</fullName>
    </submittedName>
</protein>
<name>A0ABS6ENA7_9FIRM</name>
<keyword evidence="3" id="KW-1185">Reference proteome</keyword>
<evidence type="ECO:0000313" key="2">
    <source>
        <dbReference type="EMBL" id="MBU5489182.1"/>
    </source>
</evidence>